<name>A0A813JWQ5_POLGL</name>
<evidence type="ECO:0000313" key="2">
    <source>
        <dbReference type="Proteomes" id="UP000626109"/>
    </source>
</evidence>
<evidence type="ECO:0000313" key="1">
    <source>
        <dbReference type="EMBL" id="CAE8690862.1"/>
    </source>
</evidence>
<dbReference type="AlphaFoldDB" id="A0A813JWQ5"/>
<feature type="non-terminal residue" evidence="1">
    <location>
        <position position="213"/>
    </location>
</feature>
<accession>A0A813JWQ5</accession>
<comment type="caution">
    <text evidence="1">The sequence shown here is derived from an EMBL/GenBank/DDBJ whole genome shotgun (WGS) entry which is preliminary data.</text>
</comment>
<dbReference type="Proteomes" id="UP000626109">
    <property type="component" value="Unassembled WGS sequence"/>
</dbReference>
<feature type="non-terminal residue" evidence="1">
    <location>
        <position position="1"/>
    </location>
</feature>
<reference evidence="1" key="1">
    <citation type="submission" date="2021-02" db="EMBL/GenBank/DDBJ databases">
        <authorList>
            <person name="Dougan E. K."/>
            <person name="Rhodes N."/>
            <person name="Thang M."/>
            <person name="Chan C."/>
        </authorList>
    </citation>
    <scope>NUCLEOTIDE SEQUENCE</scope>
</reference>
<dbReference type="EMBL" id="CAJNNW010027333">
    <property type="protein sequence ID" value="CAE8690862.1"/>
    <property type="molecule type" value="Genomic_DNA"/>
</dbReference>
<organism evidence="1 2">
    <name type="scientific">Polarella glacialis</name>
    <name type="common">Dinoflagellate</name>
    <dbReference type="NCBI Taxonomy" id="89957"/>
    <lineage>
        <taxon>Eukaryota</taxon>
        <taxon>Sar</taxon>
        <taxon>Alveolata</taxon>
        <taxon>Dinophyceae</taxon>
        <taxon>Suessiales</taxon>
        <taxon>Suessiaceae</taxon>
        <taxon>Polarella</taxon>
    </lineage>
</organism>
<gene>
    <name evidence="1" type="ORF">PGLA2088_LOCUS27140</name>
</gene>
<protein>
    <submittedName>
        <fullName evidence="1">Uncharacterized protein</fullName>
    </submittedName>
</protein>
<proteinExistence type="predicted"/>
<sequence length="213" mass="24056">VEGARQDVVERWNQLTAYDSWHPVPCVAQRFGNVHLASLSCWKEAMLAPAEVAPALLSVFGIEPECCICNSQDTRAGFAGHCVAKMHYQKIYQCCEDAGSGDVFCARDAWQAWLLPFARLRYNHYSGEVQMMRHQIPPLPLTADFSALGDQWADINYPACVAMKTDPQKNDWPNMWGKRLFKEVFMARPVNLLMKEIRRCGGNPDSLSCQICP</sequence>